<gene>
    <name evidence="2" type="ORF">BaRGS_00038832</name>
</gene>
<feature type="compositionally biased region" description="Polar residues" evidence="1">
    <location>
        <begin position="1"/>
        <end position="27"/>
    </location>
</feature>
<evidence type="ECO:0000313" key="3">
    <source>
        <dbReference type="Proteomes" id="UP001519460"/>
    </source>
</evidence>
<dbReference type="Proteomes" id="UP001519460">
    <property type="component" value="Unassembled WGS sequence"/>
</dbReference>
<keyword evidence="3" id="KW-1185">Reference proteome</keyword>
<name>A0ABD0J4L3_9CAEN</name>
<evidence type="ECO:0000313" key="2">
    <source>
        <dbReference type="EMBL" id="KAK7460754.1"/>
    </source>
</evidence>
<organism evidence="2 3">
    <name type="scientific">Batillaria attramentaria</name>
    <dbReference type="NCBI Taxonomy" id="370345"/>
    <lineage>
        <taxon>Eukaryota</taxon>
        <taxon>Metazoa</taxon>
        <taxon>Spiralia</taxon>
        <taxon>Lophotrochozoa</taxon>
        <taxon>Mollusca</taxon>
        <taxon>Gastropoda</taxon>
        <taxon>Caenogastropoda</taxon>
        <taxon>Sorbeoconcha</taxon>
        <taxon>Cerithioidea</taxon>
        <taxon>Batillariidae</taxon>
        <taxon>Batillaria</taxon>
    </lineage>
</organism>
<comment type="caution">
    <text evidence="2">The sequence shown here is derived from an EMBL/GenBank/DDBJ whole genome shotgun (WGS) entry which is preliminary data.</text>
</comment>
<feature type="region of interest" description="Disordered" evidence="1">
    <location>
        <begin position="1"/>
        <end position="41"/>
    </location>
</feature>
<dbReference type="EMBL" id="JACVVK020000646">
    <property type="protein sequence ID" value="KAK7460754.1"/>
    <property type="molecule type" value="Genomic_DNA"/>
</dbReference>
<dbReference type="AlphaFoldDB" id="A0ABD0J4L3"/>
<sequence>MLTCPSTSPLMVASGTNFSAKRGTTQQKSHHKNHKPPPPPVTLTGWNNFPSLVIPKYFNNGHIYHYIVETACVNGQALSLDEKIIDVKTSKPLSRGLDFYKSGHIQDMKDCRRGNL</sequence>
<reference evidence="2 3" key="1">
    <citation type="journal article" date="2023" name="Sci. Data">
        <title>Genome assembly of the Korean intertidal mud-creeper Batillaria attramentaria.</title>
        <authorList>
            <person name="Patra A.K."/>
            <person name="Ho P.T."/>
            <person name="Jun S."/>
            <person name="Lee S.J."/>
            <person name="Kim Y."/>
            <person name="Won Y.J."/>
        </authorList>
    </citation>
    <scope>NUCLEOTIDE SEQUENCE [LARGE SCALE GENOMIC DNA]</scope>
    <source>
        <strain evidence="2">Wonlab-2016</strain>
    </source>
</reference>
<evidence type="ECO:0000256" key="1">
    <source>
        <dbReference type="SAM" id="MobiDB-lite"/>
    </source>
</evidence>
<proteinExistence type="predicted"/>
<protein>
    <submittedName>
        <fullName evidence="2">Uncharacterized protein</fullName>
    </submittedName>
</protein>
<accession>A0ABD0J4L3</accession>